<reference evidence="7" key="1">
    <citation type="submission" date="2016-10" db="EMBL/GenBank/DDBJ databases">
        <authorList>
            <person name="Varghese N."/>
            <person name="Submissions S."/>
        </authorList>
    </citation>
    <scope>NUCLEOTIDE SEQUENCE [LARGE SCALE GENOMIC DNA]</scope>
    <source>
        <strain evidence="7">LMG 25555</strain>
    </source>
</reference>
<comment type="similarity">
    <text evidence="2">Belongs to the fimbrial protein family.</text>
</comment>
<evidence type="ECO:0000256" key="4">
    <source>
        <dbReference type="ARBA" id="ARBA00023263"/>
    </source>
</evidence>
<comment type="subcellular location">
    <subcellularLocation>
        <location evidence="1">Fimbrium</location>
    </subcellularLocation>
</comment>
<feature type="signal peptide" evidence="5">
    <location>
        <begin position="1"/>
        <end position="22"/>
    </location>
</feature>
<dbReference type="EMBL" id="FNUD01000002">
    <property type="protein sequence ID" value="SEF10356.1"/>
    <property type="molecule type" value="Genomic_DNA"/>
</dbReference>
<dbReference type="Pfam" id="PF00419">
    <property type="entry name" value="Fimbrial"/>
    <property type="match status" value="1"/>
</dbReference>
<keyword evidence="8" id="KW-1185">Reference proteome</keyword>
<organism evidence="7 8">
    <name type="scientific">Pseudomonas deceptionensis</name>
    <dbReference type="NCBI Taxonomy" id="882211"/>
    <lineage>
        <taxon>Bacteria</taxon>
        <taxon>Pseudomonadati</taxon>
        <taxon>Pseudomonadota</taxon>
        <taxon>Gammaproteobacteria</taxon>
        <taxon>Pseudomonadales</taxon>
        <taxon>Pseudomonadaceae</taxon>
        <taxon>Pseudomonas</taxon>
    </lineage>
</organism>
<keyword evidence="3 5" id="KW-0732">Signal</keyword>
<feature type="chain" id="PRO_5009777264" evidence="5">
    <location>
        <begin position="23"/>
        <end position="186"/>
    </location>
</feature>
<comment type="caution">
    <text evidence="7">The sequence shown here is derived from an EMBL/GenBank/DDBJ whole genome shotgun (WGS) entry which is preliminary data.</text>
</comment>
<evidence type="ECO:0000256" key="3">
    <source>
        <dbReference type="ARBA" id="ARBA00022729"/>
    </source>
</evidence>
<dbReference type="PATRIC" id="fig|882211.3.peg.2348"/>
<keyword evidence="4" id="KW-0281">Fimbrium</keyword>
<evidence type="ECO:0000313" key="8">
    <source>
        <dbReference type="Proteomes" id="UP000183613"/>
    </source>
</evidence>
<dbReference type="Proteomes" id="UP000183613">
    <property type="component" value="Unassembled WGS sequence"/>
</dbReference>
<dbReference type="GO" id="GO:0043709">
    <property type="term" value="P:cell adhesion involved in single-species biofilm formation"/>
    <property type="evidence" value="ECO:0007669"/>
    <property type="project" value="TreeGrafter"/>
</dbReference>
<name>A0A0J6GFR3_PSEDM</name>
<dbReference type="Gene3D" id="2.60.40.1090">
    <property type="entry name" value="Fimbrial-type adhesion domain"/>
    <property type="match status" value="1"/>
</dbReference>
<accession>A0A0J6GFR3</accession>
<gene>
    <name evidence="7" type="ORF">SAMN04489800_4746</name>
</gene>
<protein>
    <submittedName>
        <fullName evidence="7">Pilin (Type 1 fimbria component protein)</fullName>
    </submittedName>
</protein>
<dbReference type="OrthoDB" id="7027614at2"/>
<evidence type="ECO:0000256" key="5">
    <source>
        <dbReference type="SAM" id="SignalP"/>
    </source>
</evidence>
<dbReference type="RefSeq" id="WP_048360088.1">
    <property type="nucleotide sequence ID" value="NZ_FNUD01000002.1"/>
</dbReference>
<evidence type="ECO:0000313" key="7">
    <source>
        <dbReference type="EMBL" id="SEF10356.1"/>
    </source>
</evidence>
<feature type="domain" description="Fimbrial-type adhesion" evidence="6">
    <location>
        <begin position="27"/>
        <end position="186"/>
    </location>
</feature>
<evidence type="ECO:0000256" key="2">
    <source>
        <dbReference type="ARBA" id="ARBA00006671"/>
    </source>
</evidence>
<dbReference type="GO" id="GO:0009289">
    <property type="term" value="C:pilus"/>
    <property type="evidence" value="ECO:0007669"/>
    <property type="project" value="UniProtKB-SubCell"/>
</dbReference>
<dbReference type="AlphaFoldDB" id="A0A0J6GFR3"/>
<dbReference type="PANTHER" id="PTHR33420:SF3">
    <property type="entry name" value="FIMBRIAL SUBUNIT ELFA"/>
    <property type="match status" value="1"/>
</dbReference>
<proteinExistence type="inferred from homology"/>
<dbReference type="InterPro" id="IPR000259">
    <property type="entry name" value="Adhesion_dom_fimbrial"/>
</dbReference>
<dbReference type="PANTHER" id="PTHR33420">
    <property type="entry name" value="FIMBRIAL SUBUNIT ELFA-RELATED"/>
    <property type="match status" value="1"/>
</dbReference>
<dbReference type="SUPFAM" id="SSF49401">
    <property type="entry name" value="Bacterial adhesins"/>
    <property type="match status" value="1"/>
</dbReference>
<sequence length="186" mass="18767">MKKLIFVSSVIAATLFTQLSQAKTGDINFTGSLTAATCSATAPGSTTNNINVPMGIVSIADLEDGSTGQASTTTQLKLDINCTGATDLSNAHMSFDPVSGSGLDANDTRLLKIDTGGATGVGIALLDGTDTILNLGAGDRLTTALTVDGTGAATAKLDLRAAYIKNGTPLTAGVANASMPFTFIYD</sequence>
<dbReference type="InterPro" id="IPR008966">
    <property type="entry name" value="Adhesion_dom_sf"/>
</dbReference>
<evidence type="ECO:0000256" key="1">
    <source>
        <dbReference type="ARBA" id="ARBA00004561"/>
    </source>
</evidence>
<evidence type="ECO:0000259" key="6">
    <source>
        <dbReference type="Pfam" id="PF00419"/>
    </source>
</evidence>
<dbReference type="InterPro" id="IPR036937">
    <property type="entry name" value="Adhesion_dom_fimbrial_sf"/>
</dbReference>
<dbReference type="InterPro" id="IPR050263">
    <property type="entry name" value="Bact_Fimbrial_Adh_Pro"/>
</dbReference>